<protein>
    <submittedName>
        <fullName evidence="1">Uncharacterized protein</fullName>
    </submittedName>
</protein>
<evidence type="ECO:0000313" key="1">
    <source>
        <dbReference type="EMBL" id="CAH0536018.1"/>
    </source>
</evidence>
<dbReference type="Proteomes" id="UP000838748">
    <property type="component" value="Unassembled WGS sequence"/>
</dbReference>
<dbReference type="RefSeq" id="WP_237359529.1">
    <property type="nucleotide sequence ID" value="NZ_CAKLDM010000001.1"/>
</dbReference>
<comment type="caution">
    <text evidence="1">The sequence shown here is derived from an EMBL/GenBank/DDBJ whole genome shotgun (WGS) entry which is preliminary data.</text>
</comment>
<organism evidence="1 2">
    <name type="scientific">Vibrio marisflavi CECT 7928</name>
    <dbReference type="NCBI Taxonomy" id="634439"/>
    <lineage>
        <taxon>Bacteria</taxon>
        <taxon>Pseudomonadati</taxon>
        <taxon>Pseudomonadota</taxon>
        <taxon>Gammaproteobacteria</taxon>
        <taxon>Vibrionales</taxon>
        <taxon>Vibrionaceae</taxon>
        <taxon>Vibrio</taxon>
    </lineage>
</organism>
<sequence length="138" mass="16001">MRDQETFHHLIKQLFVDQRIEFTPSDVYHLTLTSPQVDSILVAFFSIDDNHAAIVAEIRTPLVNISTSEWLLQRNSFKQQMAASYCLVKDGDNSSRVFAQIKFNYQRVDLPEMLALYQAFSQEIIQCSQALQTFNHED</sequence>
<dbReference type="EMBL" id="CAKLDM010000001">
    <property type="protein sequence ID" value="CAH0536018.1"/>
    <property type="molecule type" value="Genomic_DNA"/>
</dbReference>
<proteinExistence type="predicted"/>
<gene>
    <name evidence="1" type="ORF">VMF7928_00114</name>
</gene>
<keyword evidence="2" id="KW-1185">Reference proteome</keyword>
<reference evidence="1" key="1">
    <citation type="submission" date="2021-11" db="EMBL/GenBank/DDBJ databases">
        <authorList>
            <person name="Rodrigo-Torres L."/>
            <person name="Arahal R. D."/>
            <person name="Lucena T."/>
        </authorList>
    </citation>
    <scope>NUCLEOTIDE SEQUENCE</scope>
    <source>
        <strain evidence="1">CECT 7928</strain>
    </source>
</reference>
<accession>A0ABN8DWU6</accession>
<name>A0ABN8DWU6_9VIBR</name>
<evidence type="ECO:0000313" key="2">
    <source>
        <dbReference type="Proteomes" id="UP000838748"/>
    </source>
</evidence>